<name>A0ACC0F486_9ERIC</name>
<accession>A0ACC0F486</accession>
<gene>
    <name evidence="1" type="ORF">LOK49_LG15G00958</name>
</gene>
<comment type="caution">
    <text evidence="1">The sequence shown here is derived from an EMBL/GenBank/DDBJ whole genome shotgun (WGS) entry which is preliminary data.</text>
</comment>
<reference evidence="1 2" key="1">
    <citation type="journal article" date="2022" name="Plant J.">
        <title>Chromosome-level genome of Camellia lanceoleosa provides a valuable resource for understanding genome evolution and self-incompatibility.</title>
        <authorList>
            <person name="Gong W."/>
            <person name="Xiao S."/>
            <person name="Wang L."/>
            <person name="Liao Z."/>
            <person name="Chang Y."/>
            <person name="Mo W."/>
            <person name="Hu G."/>
            <person name="Li W."/>
            <person name="Zhao G."/>
            <person name="Zhu H."/>
            <person name="Hu X."/>
            <person name="Ji K."/>
            <person name="Xiang X."/>
            <person name="Song Q."/>
            <person name="Yuan D."/>
            <person name="Jin S."/>
            <person name="Zhang L."/>
        </authorList>
    </citation>
    <scope>NUCLEOTIDE SEQUENCE [LARGE SCALE GENOMIC DNA]</scope>
    <source>
        <strain evidence="1">SQ_2022a</strain>
    </source>
</reference>
<evidence type="ECO:0000313" key="1">
    <source>
        <dbReference type="EMBL" id="KAI7983335.1"/>
    </source>
</evidence>
<keyword evidence="2" id="KW-1185">Reference proteome</keyword>
<sequence length="93" mass="10401">MSSLVILLKFGGVVLFPEATLPLRVIQPNFITAIERALCQVDTPYTIGVVHRDPDNWRMRFATVGMTAEGNLVLFQEKNLNLVLLFILLTSTV</sequence>
<protein>
    <submittedName>
        <fullName evidence="1">Uncharacterized protein</fullName>
    </submittedName>
</protein>
<organism evidence="1 2">
    <name type="scientific">Camellia lanceoleosa</name>
    <dbReference type="NCBI Taxonomy" id="1840588"/>
    <lineage>
        <taxon>Eukaryota</taxon>
        <taxon>Viridiplantae</taxon>
        <taxon>Streptophyta</taxon>
        <taxon>Embryophyta</taxon>
        <taxon>Tracheophyta</taxon>
        <taxon>Spermatophyta</taxon>
        <taxon>Magnoliopsida</taxon>
        <taxon>eudicotyledons</taxon>
        <taxon>Gunneridae</taxon>
        <taxon>Pentapetalae</taxon>
        <taxon>asterids</taxon>
        <taxon>Ericales</taxon>
        <taxon>Theaceae</taxon>
        <taxon>Camellia</taxon>
    </lineage>
</organism>
<proteinExistence type="predicted"/>
<dbReference type="EMBL" id="CM045768">
    <property type="protein sequence ID" value="KAI7983335.1"/>
    <property type="molecule type" value="Genomic_DNA"/>
</dbReference>
<dbReference type="Proteomes" id="UP001060215">
    <property type="component" value="Chromosome 11"/>
</dbReference>
<evidence type="ECO:0000313" key="2">
    <source>
        <dbReference type="Proteomes" id="UP001060215"/>
    </source>
</evidence>